<evidence type="ECO:0000256" key="1">
    <source>
        <dbReference type="ARBA" id="ARBA00009049"/>
    </source>
</evidence>
<sequence>MTKKLCQRFTQLKAFAACSCDLESLFSERAISIVRRYGHKKAPEITSRIALRCICNVLLLAEPTRQIFVNQGWVIKSIDLIERVLIPRLLFEISDTNPQQFVENVGYRYGSGFLLALGEPLPANEEGTIKGPAINPVTGQRWDKEPQFNPPEMTEEEKEREAERLFVNFER</sequence>
<evidence type="ECO:0000256" key="4">
    <source>
        <dbReference type="SAM" id="MobiDB-lite"/>
    </source>
</evidence>
<name>A0A1V6PMC0_PENDC</name>
<proteinExistence type="inferred from homology"/>
<keyword evidence="2" id="KW-0344">Guanine-nucleotide releasing factor</keyword>
<dbReference type="InterPro" id="IPR019318">
    <property type="entry name" value="Gua_nucleotide_exch_fac_Ric8"/>
</dbReference>
<dbReference type="AlphaFoldDB" id="A0A1V6PMC0"/>
<keyword evidence="6" id="KW-1185">Reference proteome</keyword>
<dbReference type="Proteomes" id="UP000191522">
    <property type="component" value="Unassembled WGS sequence"/>
</dbReference>
<dbReference type="PANTHER" id="PTHR12425:SF5">
    <property type="entry name" value="SYNEMBRYN"/>
    <property type="match status" value="1"/>
</dbReference>
<dbReference type="GO" id="GO:0001965">
    <property type="term" value="F:G-protein alpha-subunit binding"/>
    <property type="evidence" value="ECO:0007669"/>
    <property type="project" value="TreeGrafter"/>
</dbReference>
<dbReference type="GO" id="GO:0005737">
    <property type="term" value="C:cytoplasm"/>
    <property type="evidence" value="ECO:0007669"/>
    <property type="project" value="TreeGrafter"/>
</dbReference>
<evidence type="ECO:0000313" key="6">
    <source>
        <dbReference type="Proteomes" id="UP000191522"/>
    </source>
</evidence>
<comment type="similarity">
    <text evidence="1">Belongs to the synembryn family.</text>
</comment>
<dbReference type="GO" id="GO:0007186">
    <property type="term" value="P:G protein-coupled receptor signaling pathway"/>
    <property type="evidence" value="ECO:0007669"/>
    <property type="project" value="TreeGrafter"/>
</dbReference>
<keyword evidence="3" id="KW-0143">Chaperone</keyword>
<dbReference type="Pfam" id="PF10165">
    <property type="entry name" value="Ric8"/>
    <property type="match status" value="2"/>
</dbReference>
<accession>A0A1V6PMC0</accession>
<organism evidence="5 6">
    <name type="scientific">Penicillium decumbens</name>
    <dbReference type="NCBI Taxonomy" id="69771"/>
    <lineage>
        <taxon>Eukaryota</taxon>
        <taxon>Fungi</taxon>
        <taxon>Dikarya</taxon>
        <taxon>Ascomycota</taxon>
        <taxon>Pezizomycotina</taxon>
        <taxon>Eurotiomycetes</taxon>
        <taxon>Eurotiomycetidae</taxon>
        <taxon>Eurotiales</taxon>
        <taxon>Aspergillaceae</taxon>
        <taxon>Penicillium</taxon>
    </lineage>
</organism>
<reference evidence="6" key="1">
    <citation type="journal article" date="2017" name="Nat. Microbiol.">
        <title>Global analysis of biosynthetic gene clusters reveals vast potential of secondary metabolite production in Penicillium species.</title>
        <authorList>
            <person name="Nielsen J.C."/>
            <person name="Grijseels S."/>
            <person name="Prigent S."/>
            <person name="Ji B."/>
            <person name="Dainat J."/>
            <person name="Nielsen K.F."/>
            <person name="Frisvad J.C."/>
            <person name="Workman M."/>
            <person name="Nielsen J."/>
        </authorList>
    </citation>
    <scope>NUCLEOTIDE SEQUENCE [LARGE SCALE GENOMIC DNA]</scope>
    <source>
        <strain evidence="6">IBT 11843</strain>
    </source>
</reference>
<comment type="caution">
    <text evidence="5">The sequence shown here is derived from an EMBL/GenBank/DDBJ whole genome shotgun (WGS) entry which is preliminary data.</text>
</comment>
<evidence type="ECO:0000256" key="3">
    <source>
        <dbReference type="ARBA" id="ARBA00023186"/>
    </source>
</evidence>
<dbReference type="GO" id="GO:0005085">
    <property type="term" value="F:guanyl-nucleotide exchange factor activity"/>
    <property type="evidence" value="ECO:0007669"/>
    <property type="project" value="UniProtKB-KW"/>
</dbReference>
<gene>
    <name evidence="5" type="ORF">PENDEC_c001G02495</name>
</gene>
<protein>
    <submittedName>
        <fullName evidence="5">Uncharacterized protein</fullName>
    </submittedName>
</protein>
<dbReference type="OrthoDB" id="5585685at2759"/>
<evidence type="ECO:0000256" key="2">
    <source>
        <dbReference type="ARBA" id="ARBA00022658"/>
    </source>
</evidence>
<dbReference type="EMBL" id="MDYL01000001">
    <property type="protein sequence ID" value="OQD78170.1"/>
    <property type="molecule type" value="Genomic_DNA"/>
</dbReference>
<evidence type="ECO:0000313" key="5">
    <source>
        <dbReference type="EMBL" id="OQD78170.1"/>
    </source>
</evidence>
<feature type="region of interest" description="Disordered" evidence="4">
    <location>
        <begin position="127"/>
        <end position="159"/>
    </location>
</feature>
<dbReference type="PANTHER" id="PTHR12425">
    <property type="entry name" value="SYNEMBRYN"/>
    <property type="match status" value="1"/>
</dbReference>